<feature type="compositionally biased region" description="Basic and acidic residues" evidence="1">
    <location>
        <begin position="762"/>
        <end position="786"/>
    </location>
</feature>
<feature type="region of interest" description="Disordered" evidence="1">
    <location>
        <begin position="168"/>
        <end position="196"/>
    </location>
</feature>
<evidence type="ECO:0000313" key="2">
    <source>
        <dbReference type="EMBL" id="CAD0203920.1"/>
    </source>
</evidence>
<organism evidence="2 3">
    <name type="scientific">Chrysodeixis includens</name>
    <name type="common">Soybean looper</name>
    <name type="synonym">Pseudoplusia includens</name>
    <dbReference type="NCBI Taxonomy" id="689277"/>
    <lineage>
        <taxon>Eukaryota</taxon>
        <taxon>Metazoa</taxon>
        <taxon>Ecdysozoa</taxon>
        <taxon>Arthropoda</taxon>
        <taxon>Hexapoda</taxon>
        <taxon>Insecta</taxon>
        <taxon>Pterygota</taxon>
        <taxon>Neoptera</taxon>
        <taxon>Endopterygota</taxon>
        <taxon>Lepidoptera</taxon>
        <taxon>Glossata</taxon>
        <taxon>Ditrysia</taxon>
        <taxon>Noctuoidea</taxon>
        <taxon>Noctuidae</taxon>
        <taxon>Plusiinae</taxon>
        <taxon>Chrysodeixis</taxon>
    </lineage>
</organism>
<name>A0A9N8Q159_CHRIL</name>
<feature type="region of interest" description="Disordered" evidence="1">
    <location>
        <begin position="626"/>
        <end position="645"/>
    </location>
</feature>
<dbReference type="SUPFAM" id="SSF47391">
    <property type="entry name" value="Dimerization-anchoring domain of cAMP-dependent PK regulatory subunit"/>
    <property type="match status" value="1"/>
</dbReference>
<keyword evidence="3" id="KW-1185">Reference proteome</keyword>
<feature type="compositionally biased region" description="Basic and acidic residues" evidence="1">
    <location>
        <begin position="80"/>
        <end position="89"/>
    </location>
</feature>
<dbReference type="Gene3D" id="1.20.890.10">
    <property type="entry name" value="cAMP-dependent protein kinase regulatory subunit, dimerization-anchoring domain"/>
    <property type="match status" value="1"/>
</dbReference>
<feature type="region of interest" description="Disordered" evidence="1">
    <location>
        <begin position="701"/>
        <end position="727"/>
    </location>
</feature>
<feature type="region of interest" description="Disordered" evidence="1">
    <location>
        <begin position="266"/>
        <end position="291"/>
    </location>
</feature>
<feature type="region of interest" description="Disordered" evidence="1">
    <location>
        <begin position="80"/>
        <end position="118"/>
    </location>
</feature>
<dbReference type="EMBL" id="LR824023">
    <property type="protein sequence ID" value="CAD0203920.1"/>
    <property type="molecule type" value="Genomic_DNA"/>
</dbReference>
<evidence type="ECO:0000256" key="1">
    <source>
        <dbReference type="SAM" id="MobiDB-lite"/>
    </source>
</evidence>
<dbReference type="SMART" id="SM00015">
    <property type="entry name" value="IQ"/>
    <property type="match status" value="1"/>
</dbReference>
<feature type="compositionally biased region" description="Basic and acidic residues" evidence="1">
    <location>
        <begin position="272"/>
        <end position="289"/>
    </location>
</feature>
<dbReference type="OrthoDB" id="6161835at2759"/>
<dbReference type="PROSITE" id="PS50096">
    <property type="entry name" value="IQ"/>
    <property type="match status" value="1"/>
</dbReference>
<feature type="compositionally biased region" description="Polar residues" evidence="1">
    <location>
        <begin position="306"/>
        <end position="315"/>
    </location>
</feature>
<dbReference type="InterPro" id="IPR000048">
    <property type="entry name" value="IQ_motif_EF-hand-BS"/>
</dbReference>
<feature type="compositionally biased region" description="Polar residues" evidence="1">
    <location>
        <begin position="711"/>
        <end position="722"/>
    </location>
</feature>
<protein>
    <submittedName>
        <fullName evidence="2">Uncharacterized protein</fullName>
    </submittedName>
</protein>
<evidence type="ECO:0000313" key="3">
    <source>
        <dbReference type="Proteomes" id="UP001154114"/>
    </source>
</evidence>
<feature type="region of interest" description="Disordered" evidence="1">
    <location>
        <begin position="305"/>
        <end position="364"/>
    </location>
</feature>
<dbReference type="Pfam" id="PF00612">
    <property type="entry name" value="IQ"/>
    <property type="match status" value="1"/>
</dbReference>
<dbReference type="Gene3D" id="1.20.5.190">
    <property type="match status" value="1"/>
</dbReference>
<gene>
    <name evidence="2" type="ORF">CINC_LOCUS6231</name>
</gene>
<dbReference type="AlphaFoldDB" id="A0A9N8Q159"/>
<feature type="compositionally biased region" description="Polar residues" evidence="1">
    <location>
        <begin position="353"/>
        <end position="364"/>
    </location>
</feature>
<proteinExistence type="predicted"/>
<reference evidence="2" key="1">
    <citation type="submission" date="2021-12" db="EMBL/GenBank/DDBJ databases">
        <authorList>
            <person name="King R."/>
        </authorList>
    </citation>
    <scope>NUCLEOTIDE SEQUENCE</scope>
</reference>
<dbReference type="Proteomes" id="UP001154114">
    <property type="component" value="Chromosome 20"/>
</dbReference>
<accession>A0A9N8Q159</accession>
<feature type="region of interest" description="Disordered" evidence="1">
    <location>
        <begin position="760"/>
        <end position="805"/>
    </location>
</feature>
<sequence length="850" mass="94344">MRLTTSSRVYYRPSPPKMPTGLVELMDGLTREVLKNNPTDLYGFCAGHIQHLLEIRDGPQPKKPLSLQEKIAKAQEKVRQRAEKRRQEYDNELLLRGQSPESSTAHETETLPQTAATGMKTQIIDSQELVNSSEIEISHKPDTDNPTDDANAVNNEVNIEKGENETSKAIEGIPVKTDPEDELIASEPKKQTQEIETLEEMPITVFEDIKAEIVNESSTAIDSVDITPEPTKDEQITKADEILTELNEAGLKDIDSKEHVTDIIEDAVSETSNEKDPAEQDKEVSREDCDNVENSYTKEVADASPTLETENNNLTIDEEKVTTTNDIQIASPLQKPEDDINTTQTENPKEEQSAAQITDSQNNPETNTITVCFQESPALELQSPLLHSDLLESLSPTDTDSEATTATLINQDSIKAASEEDLSNHTKFAETFEELQVKNDITESDLNISIDKNAKANALDQNHDDNTDSLENSDIESKNITNEVDYHEDPTSIKVDEGPQVNNQDSNMDLETAAITIQKVFRTFMFKSRNSTFEDDAATSDETNFLDEDDKTKVECDFPVTSSLNMERRSHGLTRMDTVLQTVNEEKSLSLSTDDSSTLSSAATVIQAHVRGFLVRNRLNSNKTISTNSLAASNPSLPSLEMDNDHNKNKTVLNIHIVPEGGNYLSRDESLLTSMDLSLDNSPPSSINLHPLGNDKISERRKQLKREDAIQSISPPSNNSGKLSEDVDSVKELPLNDPMAEHQTELLDSIKDDNADIAPLENTKKEDLDTTVVSKEHPENTDHNVDQTENSTNQEKAYLSKQNSDEMDVVSPFISNEEKSDLKLMHSGEFHDAVLPTKVSRSDTSVASGE</sequence>
<feature type="compositionally biased region" description="Low complexity" evidence="1">
    <location>
        <begin position="628"/>
        <end position="640"/>
    </location>
</feature>
<feature type="region of interest" description="Disordered" evidence="1">
    <location>
        <begin position="459"/>
        <end position="483"/>
    </location>
</feature>